<reference evidence="2 3" key="1">
    <citation type="journal article" date="2023" name="Int. J. Mol. Sci.">
        <title>De Novo Assembly and Annotation of 11 Diverse Shrub Willow (Salix) Genomes Reveals Novel Gene Organization in Sex-Linked Regions.</title>
        <authorList>
            <person name="Hyden B."/>
            <person name="Feng K."/>
            <person name="Yates T.B."/>
            <person name="Jawdy S."/>
            <person name="Cereghino C."/>
            <person name="Smart L.B."/>
            <person name="Muchero W."/>
        </authorList>
    </citation>
    <scope>NUCLEOTIDE SEQUENCE [LARGE SCALE GENOMIC DNA]</scope>
    <source>
        <tissue evidence="2">Shoot tip</tissue>
    </source>
</reference>
<protein>
    <submittedName>
        <fullName evidence="2">Uncharacterized protein</fullName>
    </submittedName>
</protein>
<name>A0AAD6PIL2_9ROSI</name>
<accession>A0AAD6PIL2</accession>
<feature type="region of interest" description="Disordered" evidence="1">
    <location>
        <begin position="14"/>
        <end position="93"/>
    </location>
</feature>
<evidence type="ECO:0000256" key="1">
    <source>
        <dbReference type="SAM" id="MobiDB-lite"/>
    </source>
</evidence>
<sequence>MKVLLAQRLRESLSHLQSKQRSMFREEKNNQKQNCIMDKDKLPSKPLVSNLPGKRVLPGNPPVRHKTSSKPFGSKNGSRKLDLDLREGEKGEF</sequence>
<proteinExistence type="predicted"/>
<dbReference type="EMBL" id="JAPFFJ010000004">
    <property type="protein sequence ID" value="KAJ6429658.1"/>
    <property type="molecule type" value="Genomic_DNA"/>
</dbReference>
<evidence type="ECO:0000313" key="2">
    <source>
        <dbReference type="EMBL" id="KAJ6429658.1"/>
    </source>
</evidence>
<organism evidence="2 3">
    <name type="scientific">Salix udensis</name>
    <dbReference type="NCBI Taxonomy" id="889485"/>
    <lineage>
        <taxon>Eukaryota</taxon>
        <taxon>Viridiplantae</taxon>
        <taxon>Streptophyta</taxon>
        <taxon>Embryophyta</taxon>
        <taxon>Tracheophyta</taxon>
        <taxon>Spermatophyta</taxon>
        <taxon>Magnoliopsida</taxon>
        <taxon>eudicotyledons</taxon>
        <taxon>Gunneridae</taxon>
        <taxon>Pentapetalae</taxon>
        <taxon>rosids</taxon>
        <taxon>fabids</taxon>
        <taxon>Malpighiales</taxon>
        <taxon>Salicaceae</taxon>
        <taxon>Saliceae</taxon>
        <taxon>Salix</taxon>
    </lineage>
</organism>
<evidence type="ECO:0000313" key="3">
    <source>
        <dbReference type="Proteomes" id="UP001162972"/>
    </source>
</evidence>
<keyword evidence="3" id="KW-1185">Reference proteome</keyword>
<dbReference type="AlphaFoldDB" id="A0AAD6PIL2"/>
<gene>
    <name evidence="2" type="ORF">OIU84_021123</name>
</gene>
<feature type="compositionally biased region" description="Basic and acidic residues" evidence="1">
    <location>
        <begin position="79"/>
        <end position="93"/>
    </location>
</feature>
<dbReference type="Proteomes" id="UP001162972">
    <property type="component" value="Chromosome 8"/>
</dbReference>
<comment type="caution">
    <text evidence="2">The sequence shown here is derived from an EMBL/GenBank/DDBJ whole genome shotgun (WGS) entry which is preliminary data.</text>
</comment>